<proteinExistence type="predicted"/>
<dbReference type="Proteomes" id="UP000282323">
    <property type="component" value="Unassembled WGS sequence"/>
</dbReference>
<evidence type="ECO:0000313" key="2">
    <source>
        <dbReference type="Proteomes" id="UP000282323"/>
    </source>
</evidence>
<dbReference type="OrthoDB" id="201407at2157"/>
<evidence type="ECO:0000313" key="1">
    <source>
        <dbReference type="EMBL" id="RQG94480.1"/>
    </source>
</evidence>
<organism evidence="1 2">
    <name type="scientific">Natrarchaeobius chitinivorans</name>
    <dbReference type="NCBI Taxonomy" id="1679083"/>
    <lineage>
        <taxon>Archaea</taxon>
        <taxon>Methanobacteriati</taxon>
        <taxon>Methanobacteriota</taxon>
        <taxon>Stenosarchaea group</taxon>
        <taxon>Halobacteria</taxon>
        <taxon>Halobacteriales</taxon>
        <taxon>Natrialbaceae</taxon>
        <taxon>Natrarchaeobius</taxon>
    </lineage>
</organism>
<dbReference type="EMBL" id="REGA01000009">
    <property type="protein sequence ID" value="RQG94480.1"/>
    <property type="molecule type" value="Genomic_DNA"/>
</dbReference>
<gene>
    <name evidence="1" type="ORF">EA473_12045</name>
</gene>
<protein>
    <recommendedName>
        <fullName evidence="3">Hsp20/alpha crystallin family protein</fullName>
    </recommendedName>
</protein>
<dbReference type="AlphaFoldDB" id="A0A3N6MD18"/>
<sequence length="104" mass="11972">MFPSTFAETDPFRTRVVYDPSVGRLQIVVDAFSEDADVDAAADSNRVHIRIDRDGEVYDRTIASPRGRRFTDDREAVFNNGILTVSLETVRRSSRNRIRWRIDP</sequence>
<keyword evidence="2" id="KW-1185">Reference proteome</keyword>
<reference evidence="1 2" key="1">
    <citation type="submission" date="2018-10" db="EMBL/GenBank/DDBJ databases">
        <title>Natrarchaeobius chitinivorans gen. nov., sp. nov., and Natrarchaeobius haloalkaliphilus sp. nov., alkaliphilic, chitin-utilizing haloarchaea from hypersaline alkaline lakes.</title>
        <authorList>
            <person name="Sorokin D.Y."/>
            <person name="Elcheninov A.G."/>
            <person name="Kostrikina N.A."/>
            <person name="Bale N.J."/>
            <person name="Sinninghe Damste J.S."/>
            <person name="Khijniak T.V."/>
            <person name="Kublanov I.V."/>
            <person name="Toshchakov S.V."/>
        </authorList>
    </citation>
    <scope>NUCLEOTIDE SEQUENCE [LARGE SCALE GENOMIC DNA]</scope>
    <source>
        <strain evidence="1 2">AArcht4T</strain>
    </source>
</reference>
<comment type="caution">
    <text evidence="1">The sequence shown here is derived from an EMBL/GenBank/DDBJ whole genome shotgun (WGS) entry which is preliminary data.</text>
</comment>
<evidence type="ECO:0008006" key="3">
    <source>
        <dbReference type="Google" id="ProtNLM"/>
    </source>
</evidence>
<accession>A0A3N6MD18</accession>
<name>A0A3N6MD18_NATCH</name>
<dbReference type="RefSeq" id="WP_124195862.1">
    <property type="nucleotide sequence ID" value="NZ_REGA01000009.1"/>
</dbReference>